<proteinExistence type="predicted"/>
<dbReference type="Proteomes" id="UP000600865">
    <property type="component" value="Unassembled WGS sequence"/>
</dbReference>
<dbReference type="PANTHER" id="PTHR46825:SF9">
    <property type="entry name" value="BETA-LACTAMASE-RELATED DOMAIN-CONTAINING PROTEIN"/>
    <property type="match status" value="1"/>
</dbReference>
<name>A0A918KN48_9PROT</name>
<reference evidence="2 3" key="1">
    <citation type="journal article" date="2014" name="Int. J. Syst. Evol. Microbiol.">
        <title>Complete genome sequence of Corynebacterium casei LMG S-19264T (=DSM 44701T), isolated from a smear-ripened cheese.</title>
        <authorList>
            <consortium name="US DOE Joint Genome Institute (JGI-PGF)"/>
            <person name="Walter F."/>
            <person name="Albersmeier A."/>
            <person name="Kalinowski J."/>
            <person name="Ruckert C."/>
        </authorList>
    </citation>
    <scope>NUCLEOTIDE SEQUENCE [LARGE SCALE GENOMIC DNA]</scope>
    <source>
        <strain evidence="2 3">KCTC 23968</strain>
    </source>
</reference>
<organism evidence="2 3">
    <name type="scientific">Litorimonas cladophorae</name>
    <dbReference type="NCBI Taxonomy" id="1220491"/>
    <lineage>
        <taxon>Bacteria</taxon>
        <taxon>Pseudomonadati</taxon>
        <taxon>Pseudomonadota</taxon>
        <taxon>Alphaproteobacteria</taxon>
        <taxon>Maricaulales</taxon>
        <taxon>Robiginitomaculaceae</taxon>
    </lineage>
</organism>
<dbReference type="InterPro" id="IPR012338">
    <property type="entry name" value="Beta-lactam/transpept-like"/>
</dbReference>
<accession>A0A918KN48</accession>
<dbReference type="Gene3D" id="3.40.710.10">
    <property type="entry name" value="DD-peptidase/beta-lactamase superfamily"/>
    <property type="match status" value="1"/>
</dbReference>
<dbReference type="EMBL" id="BMYV01000002">
    <property type="protein sequence ID" value="GGX68679.1"/>
    <property type="molecule type" value="Genomic_DNA"/>
</dbReference>
<dbReference type="AlphaFoldDB" id="A0A918KN48"/>
<evidence type="ECO:0000313" key="2">
    <source>
        <dbReference type="EMBL" id="GGX68679.1"/>
    </source>
</evidence>
<dbReference type="InterPro" id="IPR001466">
    <property type="entry name" value="Beta-lactam-related"/>
</dbReference>
<dbReference type="Pfam" id="PF00144">
    <property type="entry name" value="Beta-lactamase"/>
    <property type="match status" value="1"/>
</dbReference>
<comment type="caution">
    <text evidence="2">The sequence shown here is derived from an EMBL/GenBank/DDBJ whole genome shotgun (WGS) entry which is preliminary data.</text>
</comment>
<protein>
    <recommendedName>
        <fullName evidence="1">Beta-lactamase-related domain-containing protein</fullName>
    </recommendedName>
</protein>
<dbReference type="SUPFAM" id="SSF56601">
    <property type="entry name" value="beta-lactamase/transpeptidase-like"/>
    <property type="match status" value="1"/>
</dbReference>
<evidence type="ECO:0000313" key="3">
    <source>
        <dbReference type="Proteomes" id="UP000600865"/>
    </source>
</evidence>
<gene>
    <name evidence="2" type="ORF">GCM10011309_18150</name>
</gene>
<feature type="domain" description="Beta-lactamase-related" evidence="1">
    <location>
        <begin position="2"/>
        <end position="265"/>
    </location>
</feature>
<sequence length="304" mass="33192">MAIQDWADAGRLNLTATVDDILTNTPNGLTLKHLLLHVSGLRDPDVYWADIQTNIQSLYTIADFTHPVGTYFRYSNLNYGLAATIVETQLGERFDRLIWNWVTRHGLDAGLNWSGVSPRKRELAAALYRQDEIGEWGATVDLPAEIPLASPIYLGRGIQGLGNYKIGTNGTLFSPQGGMRMSLSDLLRIADLLQSRTNFHSPSWIFDGRNGATENNHFLSFGPGSYVYSADQSPIKGVQLAGHLGEAYGAYTGAFCVPGTELSFAFAQLGTAHEGFTLTGTTPNHSVEHQALFDALAPVVRAHI</sequence>
<keyword evidence="3" id="KW-1185">Reference proteome</keyword>
<evidence type="ECO:0000259" key="1">
    <source>
        <dbReference type="Pfam" id="PF00144"/>
    </source>
</evidence>
<dbReference type="PANTHER" id="PTHR46825">
    <property type="entry name" value="D-ALANYL-D-ALANINE-CARBOXYPEPTIDASE/ENDOPEPTIDASE AMPH"/>
    <property type="match status" value="1"/>
</dbReference>
<dbReference type="InterPro" id="IPR050491">
    <property type="entry name" value="AmpC-like"/>
</dbReference>